<keyword evidence="1" id="KW-0472">Membrane</keyword>
<protein>
    <submittedName>
        <fullName evidence="2">Uncharacterized protein</fullName>
    </submittedName>
</protein>
<proteinExistence type="predicted"/>
<keyword evidence="1" id="KW-0812">Transmembrane</keyword>
<dbReference type="AlphaFoldDB" id="A0A195DQC9"/>
<evidence type="ECO:0000313" key="3">
    <source>
        <dbReference type="Proteomes" id="UP000078492"/>
    </source>
</evidence>
<accession>A0A195DQC9</accession>
<keyword evidence="1" id="KW-1133">Transmembrane helix</keyword>
<dbReference type="Proteomes" id="UP000078492">
    <property type="component" value="Unassembled WGS sequence"/>
</dbReference>
<name>A0A195DQC9_9HYME</name>
<organism evidence="2 3">
    <name type="scientific">Trachymyrmex cornetzi</name>
    <dbReference type="NCBI Taxonomy" id="471704"/>
    <lineage>
        <taxon>Eukaryota</taxon>
        <taxon>Metazoa</taxon>
        <taxon>Ecdysozoa</taxon>
        <taxon>Arthropoda</taxon>
        <taxon>Hexapoda</taxon>
        <taxon>Insecta</taxon>
        <taxon>Pterygota</taxon>
        <taxon>Neoptera</taxon>
        <taxon>Endopterygota</taxon>
        <taxon>Hymenoptera</taxon>
        <taxon>Apocrita</taxon>
        <taxon>Aculeata</taxon>
        <taxon>Formicoidea</taxon>
        <taxon>Formicidae</taxon>
        <taxon>Myrmicinae</taxon>
        <taxon>Trachymyrmex</taxon>
    </lineage>
</organism>
<gene>
    <name evidence="2" type="ORF">ALC57_12657</name>
</gene>
<evidence type="ECO:0000256" key="1">
    <source>
        <dbReference type="SAM" id="Phobius"/>
    </source>
</evidence>
<sequence length="114" mass="13096">MIFIATCVCSSWSNAFTTWPKLPLPVNRKHINIIDLVSIEELFPILDDIIVIIVIPAVVVEFPLLLMRTIFPLHLLCSSLLLRIVNLEKKLTKSVAIRPRYITESLTEFYAPYE</sequence>
<evidence type="ECO:0000313" key="2">
    <source>
        <dbReference type="EMBL" id="KYN15115.1"/>
    </source>
</evidence>
<feature type="transmembrane region" description="Helical" evidence="1">
    <location>
        <begin position="49"/>
        <end position="66"/>
    </location>
</feature>
<reference evidence="2 3" key="1">
    <citation type="submission" date="2015-09" db="EMBL/GenBank/DDBJ databases">
        <title>Trachymyrmex cornetzi WGS genome.</title>
        <authorList>
            <person name="Nygaard S."/>
            <person name="Hu H."/>
            <person name="Boomsma J."/>
            <person name="Zhang G."/>
        </authorList>
    </citation>
    <scope>NUCLEOTIDE SEQUENCE [LARGE SCALE GENOMIC DNA]</scope>
    <source>
        <strain evidence="2">Tcor2-1</strain>
        <tissue evidence="2">Whole body</tissue>
    </source>
</reference>
<keyword evidence="3" id="KW-1185">Reference proteome</keyword>
<dbReference type="EMBL" id="KQ980612">
    <property type="protein sequence ID" value="KYN15115.1"/>
    <property type="molecule type" value="Genomic_DNA"/>
</dbReference>